<keyword evidence="4" id="KW-0119">Carbohydrate metabolism</keyword>
<accession>A0A831PJJ9</accession>
<evidence type="ECO:0000313" key="9">
    <source>
        <dbReference type="EMBL" id="HDR50600.1"/>
    </source>
</evidence>
<dbReference type="InterPro" id="IPR017853">
    <property type="entry name" value="GH"/>
</dbReference>
<dbReference type="GO" id="GO:0005576">
    <property type="term" value="C:extracellular region"/>
    <property type="evidence" value="ECO:0007669"/>
    <property type="project" value="TreeGrafter"/>
</dbReference>
<feature type="non-terminal residue" evidence="9">
    <location>
        <position position="1"/>
    </location>
</feature>
<dbReference type="AlphaFoldDB" id="A0A831PJJ9"/>
<gene>
    <name evidence="9" type="ORF">ENN90_03125</name>
</gene>
<dbReference type="Proteomes" id="UP000886047">
    <property type="component" value="Unassembled WGS sequence"/>
</dbReference>
<dbReference type="EMBL" id="DSDK01000176">
    <property type="protein sequence ID" value="HDR50600.1"/>
    <property type="molecule type" value="Genomic_DNA"/>
</dbReference>
<dbReference type="InterPro" id="IPR001547">
    <property type="entry name" value="Glyco_hydro_5"/>
</dbReference>
<name>A0A831PJJ9_9BACT</name>
<evidence type="ECO:0000256" key="5">
    <source>
        <dbReference type="ARBA" id="ARBA00023295"/>
    </source>
</evidence>
<dbReference type="SUPFAM" id="SSF51445">
    <property type="entry name" value="(Trans)glycosidases"/>
    <property type="match status" value="1"/>
</dbReference>
<evidence type="ECO:0000256" key="2">
    <source>
        <dbReference type="ARBA" id="ARBA00022801"/>
    </source>
</evidence>
<protein>
    <submittedName>
        <fullName evidence="9">Glycosyl hydrolase family 5</fullName>
    </submittedName>
</protein>
<evidence type="ECO:0000259" key="8">
    <source>
        <dbReference type="Pfam" id="PF00150"/>
    </source>
</evidence>
<organism evidence="9">
    <name type="scientific">Mariniphaga anaerophila</name>
    <dbReference type="NCBI Taxonomy" id="1484053"/>
    <lineage>
        <taxon>Bacteria</taxon>
        <taxon>Pseudomonadati</taxon>
        <taxon>Bacteroidota</taxon>
        <taxon>Bacteroidia</taxon>
        <taxon>Marinilabiliales</taxon>
        <taxon>Prolixibacteraceae</taxon>
        <taxon>Mariniphaga</taxon>
    </lineage>
</organism>
<dbReference type="PANTHER" id="PTHR31297">
    <property type="entry name" value="GLUCAN ENDO-1,6-BETA-GLUCOSIDASE B"/>
    <property type="match status" value="1"/>
</dbReference>
<keyword evidence="2 7" id="KW-0378">Hydrolase</keyword>
<keyword evidence="6" id="KW-0624">Polysaccharide degradation</keyword>
<feature type="domain" description="Glycoside hydrolase family 5" evidence="8">
    <location>
        <begin position="21"/>
        <end position="327"/>
    </location>
</feature>
<comment type="similarity">
    <text evidence="1 7">Belongs to the glycosyl hydrolase 5 (cellulase A) family.</text>
</comment>
<evidence type="ECO:0000256" key="6">
    <source>
        <dbReference type="ARBA" id="ARBA00023326"/>
    </source>
</evidence>
<evidence type="ECO:0000256" key="4">
    <source>
        <dbReference type="ARBA" id="ARBA00023277"/>
    </source>
</evidence>
<keyword evidence="5 7" id="KW-0326">Glycosidase</keyword>
<dbReference type="Pfam" id="PF00150">
    <property type="entry name" value="Cellulase"/>
    <property type="match status" value="1"/>
</dbReference>
<comment type="caution">
    <text evidence="9">The sequence shown here is derived from an EMBL/GenBank/DDBJ whole genome shotgun (WGS) entry which is preliminary data.</text>
</comment>
<dbReference type="GO" id="GO:0009986">
    <property type="term" value="C:cell surface"/>
    <property type="evidence" value="ECO:0007669"/>
    <property type="project" value="TreeGrafter"/>
</dbReference>
<dbReference type="Gene3D" id="3.20.20.80">
    <property type="entry name" value="Glycosidases"/>
    <property type="match status" value="1"/>
</dbReference>
<keyword evidence="3" id="KW-0136">Cellulose degradation</keyword>
<dbReference type="PANTHER" id="PTHR31297:SF41">
    <property type="entry name" value="ENDOGLUCANASE, PUTATIVE (AFU_ORTHOLOGUE AFUA_5G01830)-RELATED"/>
    <property type="match status" value="1"/>
</dbReference>
<sequence>LAGTASAGNLLNTTKNKLPRWKGFNLLDYFSPRGTGGRSATTDNDLKWMADWGFDFVRLPMAYPRYVTFDPSKDITPDDVLNFNEKELDNIQSLVDRANKYGLHMSLNLHRAPGFCVNAGFNEPYNLWQDKEAQDAFYEHWSLWAKRFKNYSSDKISFDLVNEPCTREDMNDQHSRRGAIPGQLYREVAKKSMEVIKQHNPNHLVIADGNNVGSDVIPEIFDLDIGQSCRGYYPHYISHYRASWVFKNPDDAPTPVWPGEIDGRNFSRKNLEEFYAPWIDAVNKGVGVHCGECGCYNETPHDVFLAWFGDVLDVLSEHGIGYALWEFRGTFGMMDSGRKDVDYEDWHGHKLDRKLLTLLQKY</sequence>
<reference evidence="9" key="1">
    <citation type="journal article" date="2020" name="mSystems">
        <title>Genome- and Community-Level Interaction Insights into Carbon Utilization and Element Cycling Functions of Hydrothermarchaeota in Hydrothermal Sediment.</title>
        <authorList>
            <person name="Zhou Z."/>
            <person name="Liu Y."/>
            <person name="Xu W."/>
            <person name="Pan J."/>
            <person name="Luo Z.H."/>
            <person name="Li M."/>
        </authorList>
    </citation>
    <scope>NUCLEOTIDE SEQUENCE [LARGE SCALE GENOMIC DNA]</scope>
    <source>
        <strain evidence="9">SpSt-1217</strain>
    </source>
</reference>
<dbReference type="GO" id="GO:0030245">
    <property type="term" value="P:cellulose catabolic process"/>
    <property type="evidence" value="ECO:0007669"/>
    <property type="project" value="UniProtKB-KW"/>
</dbReference>
<proteinExistence type="inferred from homology"/>
<dbReference type="GO" id="GO:0008422">
    <property type="term" value="F:beta-glucosidase activity"/>
    <property type="evidence" value="ECO:0007669"/>
    <property type="project" value="TreeGrafter"/>
</dbReference>
<dbReference type="InterPro" id="IPR050386">
    <property type="entry name" value="Glycosyl_hydrolase_5"/>
</dbReference>
<evidence type="ECO:0000256" key="3">
    <source>
        <dbReference type="ARBA" id="ARBA00023001"/>
    </source>
</evidence>
<evidence type="ECO:0000256" key="7">
    <source>
        <dbReference type="RuleBase" id="RU361153"/>
    </source>
</evidence>
<evidence type="ECO:0000256" key="1">
    <source>
        <dbReference type="ARBA" id="ARBA00005641"/>
    </source>
</evidence>